<evidence type="ECO:0000256" key="10">
    <source>
        <dbReference type="ARBA" id="ARBA00023180"/>
    </source>
</evidence>
<dbReference type="InterPro" id="IPR002000">
    <property type="entry name" value="Lysosome-assoc_membr_glycop"/>
</dbReference>
<evidence type="ECO:0000256" key="3">
    <source>
        <dbReference type="ARBA" id="ARBA00022475"/>
    </source>
</evidence>
<feature type="domain" description="Lysosome-associated membrane glycoprotein 2-like luminal" evidence="16">
    <location>
        <begin position="215"/>
        <end position="356"/>
    </location>
</feature>
<comment type="caution">
    <text evidence="12">Lacks conserved residue(s) required for the propagation of feature annotation.</text>
</comment>
<dbReference type="PANTHER" id="PTHR11506:SF6">
    <property type="entry name" value="LYSOSOME-ASSOCIATED MEMBRANE GLYCOPROTEIN 2"/>
    <property type="match status" value="1"/>
</dbReference>
<dbReference type="GO" id="GO:0031902">
    <property type="term" value="C:late endosome membrane"/>
    <property type="evidence" value="ECO:0007669"/>
    <property type="project" value="TreeGrafter"/>
</dbReference>
<dbReference type="Pfam" id="PF21222">
    <property type="entry name" value="Lamp2_2nd"/>
    <property type="match status" value="1"/>
</dbReference>
<keyword evidence="6" id="KW-0967">Endosome</keyword>
<feature type="disulfide bond" evidence="12">
    <location>
        <begin position="330"/>
        <end position="367"/>
    </location>
</feature>
<keyword evidence="19" id="KW-1185">Reference proteome</keyword>
<proteinExistence type="inferred from homology"/>
<evidence type="ECO:0000256" key="13">
    <source>
        <dbReference type="SAM" id="MobiDB-lite"/>
    </source>
</evidence>
<evidence type="ECO:0008006" key="20">
    <source>
        <dbReference type="Google" id="ProtNLM"/>
    </source>
</evidence>
<evidence type="ECO:0000256" key="7">
    <source>
        <dbReference type="ARBA" id="ARBA00022989"/>
    </source>
</evidence>
<dbReference type="AlphaFoldDB" id="A0AAV6ZZ35"/>
<dbReference type="Gene3D" id="2.40.160.110">
    <property type="match status" value="2"/>
</dbReference>
<evidence type="ECO:0000259" key="16">
    <source>
        <dbReference type="Pfam" id="PF01299"/>
    </source>
</evidence>
<evidence type="ECO:0000256" key="6">
    <source>
        <dbReference type="ARBA" id="ARBA00022753"/>
    </source>
</evidence>
<dbReference type="InterPro" id="IPR048528">
    <property type="entry name" value="Lamp2-like_luminal"/>
</dbReference>
<keyword evidence="7 14" id="KW-1133">Transmembrane helix</keyword>
<comment type="caution">
    <text evidence="18">The sequence shown here is derived from an EMBL/GenBank/DDBJ whole genome shotgun (WGS) entry which is preliminary data.</text>
</comment>
<evidence type="ECO:0000256" key="2">
    <source>
        <dbReference type="ARBA" id="ARBA00004530"/>
    </source>
</evidence>
<evidence type="ECO:0000256" key="4">
    <source>
        <dbReference type="ARBA" id="ARBA00022692"/>
    </source>
</evidence>
<keyword evidence="3" id="KW-1003">Cell membrane</keyword>
<evidence type="ECO:0000256" key="15">
    <source>
        <dbReference type="SAM" id="SignalP"/>
    </source>
</evidence>
<evidence type="ECO:0000313" key="18">
    <source>
        <dbReference type="EMBL" id="KAG8553765.1"/>
    </source>
</evidence>
<comment type="subcellular location">
    <subcellularLocation>
        <location evidence="1">Cell membrane</location>
        <topology evidence="1">Single-pass type I membrane protein</topology>
    </subcellularLocation>
    <subcellularLocation>
        <location evidence="2">Endosome membrane</location>
        <topology evidence="2">Single-pass type I membrane protein</topology>
    </subcellularLocation>
    <subcellularLocation>
        <location evidence="12">Lysosome membrane</location>
        <topology evidence="12">Single-pass type I membrane protein</topology>
    </subcellularLocation>
</comment>
<dbReference type="Pfam" id="PF01299">
    <property type="entry name" value="Lamp2-like_luminal"/>
    <property type="match status" value="2"/>
</dbReference>
<dbReference type="PROSITE" id="PS51407">
    <property type="entry name" value="LAMP_3"/>
    <property type="match status" value="1"/>
</dbReference>
<evidence type="ECO:0000256" key="11">
    <source>
        <dbReference type="ARBA" id="ARBA00023228"/>
    </source>
</evidence>
<keyword evidence="8 12" id="KW-0472">Membrane</keyword>
<dbReference type="Proteomes" id="UP000824782">
    <property type="component" value="Unassembled WGS sequence"/>
</dbReference>
<evidence type="ECO:0000256" key="5">
    <source>
        <dbReference type="ARBA" id="ARBA00022729"/>
    </source>
</evidence>
<dbReference type="PANTHER" id="PTHR11506">
    <property type="entry name" value="LYSOSOME-ASSOCIATED MEMBRANE GLYCOPROTEIN"/>
    <property type="match status" value="1"/>
</dbReference>
<feature type="chain" id="PRO_5043664094" description="Lysosome-associated membrane glycoprotein 2" evidence="15">
    <location>
        <begin position="23"/>
        <end position="410"/>
    </location>
</feature>
<feature type="transmembrane region" description="Helical" evidence="14">
    <location>
        <begin position="375"/>
        <end position="398"/>
    </location>
</feature>
<evidence type="ECO:0000256" key="1">
    <source>
        <dbReference type="ARBA" id="ARBA00004251"/>
    </source>
</evidence>
<dbReference type="PRINTS" id="PR00336">
    <property type="entry name" value="LYSASSOCTDMP"/>
</dbReference>
<evidence type="ECO:0000313" key="19">
    <source>
        <dbReference type="Proteomes" id="UP000824782"/>
    </source>
</evidence>
<keyword evidence="11 12" id="KW-0458">Lysosome</keyword>
<reference evidence="18" key="1">
    <citation type="thesis" date="2020" institute="ProQuest LLC" country="789 East Eisenhower Parkway, Ann Arbor, MI, USA">
        <title>Comparative Genomics and Chromosome Evolution.</title>
        <authorList>
            <person name="Mudd A.B."/>
        </authorList>
    </citation>
    <scope>NUCLEOTIDE SEQUENCE</scope>
    <source>
        <strain evidence="18">237g6f4</strain>
        <tissue evidence="18">Blood</tissue>
    </source>
</reference>
<dbReference type="GO" id="GO:0005886">
    <property type="term" value="C:plasma membrane"/>
    <property type="evidence" value="ECO:0007669"/>
    <property type="project" value="UniProtKB-SubCell"/>
</dbReference>
<feature type="domain" description="Lysosome-associated membrane glycoprotein 2-like luminal" evidence="16">
    <location>
        <begin position="28"/>
        <end position="170"/>
    </location>
</feature>
<gene>
    <name evidence="18" type="ORF">GDO81_003535</name>
</gene>
<keyword evidence="9 12" id="KW-1015">Disulfide bond</keyword>
<feature type="signal peptide" evidence="15">
    <location>
        <begin position="1"/>
        <end position="22"/>
    </location>
</feature>
<comment type="similarity">
    <text evidence="12">Belongs to the LAMP family.</text>
</comment>
<evidence type="ECO:0000259" key="17">
    <source>
        <dbReference type="Pfam" id="PF21222"/>
    </source>
</evidence>
<dbReference type="GO" id="GO:0005765">
    <property type="term" value="C:lysosomal membrane"/>
    <property type="evidence" value="ECO:0007669"/>
    <property type="project" value="UniProtKB-SubCell"/>
</dbReference>
<protein>
    <recommendedName>
        <fullName evidence="20">Lysosome-associated membrane glycoprotein 2</fullName>
    </recommendedName>
</protein>
<feature type="region of interest" description="Disordered" evidence="13">
    <location>
        <begin position="191"/>
        <end position="211"/>
    </location>
</feature>
<feature type="domain" description="Lysosome-associated membrane glycoprotein 2-like transmembrane" evidence="17">
    <location>
        <begin position="377"/>
        <end position="408"/>
    </location>
</feature>
<evidence type="ECO:0000256" key="9">
    <source>
        <dbReference type="ARBA" id="ARBA00023157"/>
    </source>
</evidence>
<evidence type="ECO:0000256" key="12">
    <source>
        <dbReference type="PROSITE-ProRule" id="PRU00740"/>
    </source>
</evidence>
<organism evidence="18 19">
    <name type="scientific">Engystomops pustulosus</name>
    <name type="common">Tungara frog</name>
    <name type="synonym">Physalaemus pustulosus</name>
    <dbReference type="NCBI Taxonomy" id="76066"/>
    <lineage>
        <taxon>Eukaryota</taxon>
        <taxon>Metazoa</taxon>
        <taxon>Chordata</taxon>
        <taxon>Craniata</taxon>
        <taxon>Vertebrata</taxon>
        <taxon>Euteleostomi</taxon>
        <taxon>Amphibia</taxon>
        <taxon>Batrachia</taxon>
        <taxon>Anura</taxon>
        <taxon>Neobatrachia</taxon>
        <taxon>Hyloidea</taxon>
        <taxon>Leptodactylidae</taxon>
        <taxon>Leiuperinae</taxon>
        <taxon>Engystomops</taxon>
    </lineage>
</organism>
<keyword evidence="10" id="KW-0325">Glycoprotein</keyword>
<evidence type="ECO:0000256" key="14">
    <source>
        <dbReference type="SAM" id="Phobius"/>
    </source>
</evidence>
<dbReference type="FunFam" id="2.40.160.110:FF:000001">
    <property type="entry name" value="lysosome-associated membrane glycoprotein 2 isoform X2"/>
    <property type="match status" value="1"/>
</dbReference>
<keyword evidence="5 15" id="KW-0732">Signal</keyword>
<dbReference type="GO" id="GO:0072594">
    <property type="term" value="P:establishment of protein localization to organelle"/>
    <property type="evidence" value="ECO:0007669"/>
    <property type="project" value="TreeGrafter"/>
</dbReference>
<accession>A0AAV6ZZ35</accession>
<dbReference type="EMBL" id="WNYA01000010">
    <property type="protein sequence ID" value="KAG8553765.1"/>
    <property type="molecule type" value="Genomic_DNA"/>
</dbReference>
<evidence type="ECO:0000256" key="8">
    <source>
        <dbReference type="ARBA" id="ARBA00023136"/>
    </source>
</evidence>
<name>A0AAV6ZZ35_ENGPU</name>
<sequence>MERYLCCVLVCLLGLGLMRTEAFQVEVRDESNKTCIHASMKVNFTITYETTSNKTENITYSAPDEVSTAGSKCGGSEEAPLLVVNFGNNFSLSMNFSSNVTVYSVDAIVFTYNTADSTLFPDAKNKEIFTSVRFVGEPIPMNATYVCLHEEVVTTEDVVQVYWNVSLQAYAQDVQLKKEFHCSDDATTTVAPTTPKVTTSSTAAPTPTTKPVDKPSIGNYKVFKGTETCLMASMGLQLNASLLVDGKTVWTPFNINPNRTNSTGSCDNSTALLRLNDNETTIVEFYFTIKNKNFYLQEVNVTVFNASGFSQRTNSNLSLWEASVGNSYLCHKEQLITVSEDLYVHTFDVQVQPFGVNNATFATAEECFADSDLSFLIPVVVGAVLVFLIILVFISYLIGRRKSRTGYQSV</sequence>
<dbReference type="InterPro" id="IPR048524">
    <property type="entry name" value="Lamp2-like_TM"/>
</dbReference>
<keyword evidence="4 12" id="KW-0812">Transmembrane</keyword>